<comment type="caution">
    <text evidence="7">The sequence shown here is derived from an EMBL/GenBank/DDBJ whole genome shotgun (WGS) entry which is preliminary data.</text>
</comment>
<dbReference type="PROSITE" id="PS00463">
    <property type="entry name" value="ZN2_CY6_FUNGAL_1"/>
    <property type="match status" value="1"/>
</dbReference>
<dbReference type="SUPFAM" id="SSF57701">
    <property type="entry name" value="Zn2/Cys6 DNA-binding domain"/>
    <property type="match status" value="1"/>
</dbReference>
<keyword evidence="8" id="KW-1185">Reference proteome</keyword>
<keyword evidence="1" id="KW-0805">Transcription regulation</keyword>
<evidence type="ECO:0000256" key="4">
    <source>
        <dbReference type="ARBA" id="ARBA00023242"/>
    </source>
</evidence>
<feature type="compositionally biased region" description="Polar residues" evidence="5">
    <location>
        <begin position="60"/>
        <end position="76"/>
    </location>
</feature>
<reference evidence="7" key="1">
    <citation type="submission" date="2022-11" db="EMBL/GenBank/DDBJ databases">
        <authorList>
            <person name="Petersen C."/>
        </authorList>
    </citation>
    <scope>NUCLEOTIDE SEQUENCE</scope>
    <source>
        <strain evidence="7">IBT 20477</strain>
    </source>
</reference>
<dbReference type="InterPro" id="IPR001138">
    <property type="entry name" value="Zn2Cys6_DnaBD"/>
</dbReference>
<gene>
    <name evidence="7" type="ORF">N7449_012280</name>
</gene>
<feature type="compositionally biased region" description="Polar residues" evidence="5">
    <location>
        <begin position="113"/>
        <end position="130"/>
    </location>
</feature>
<accession>A0A9W9IPZ9</accession>
<feature type="region of interest" description="Disordered" evidence="5">
    <location>
        <begin position="60"/>
        <end position="130"/>
    </location>
</feature>
<sequence>GCYLAKSSRKAHKKSRLGCANCKRRKIKCDEVKPECTRCLRHSITCDYSMQDQLLLQVQSDPSRTDSQTELQLQSPPSEPRNHYSFISSSVTDFRPPKRRHEKAGQSKDSVKSNRASTESSYTPIPETSSQFSGADMELFHHYMASTSMTLAEDEAGRKLMQTGIPQLGFKFSFVLRLLLAFSAYHNAHLKRQQQGQEVIPSKASAESTIITQGDHHYTTAMREVSNSIPHLSKTNCHAVYVSAVFICFCSFGMGPRAGEYLVFNDTKGTAEWLILLGGVRSIVEHSREVLSVDLTSSHTSHSSSTRPLFETFENQNDIHTEWQSCYEHLQMVLCHEIPASDFRYPIYHRALDALASSFDKIYSGTVTNKGDKWALIFRWLYTLPRIFASDLQQREPLALLLFSPFVVLLKEMEGYWFVRGWPEHVMSGLYRYLNVEQRASIRWQMERVGWNPPDGRSEADPSSN</sequence>
<dbReference type="AlphaFoldDB" id="A0A9W9IPZ9"/>
<organism evidence="7 8">
    <name type="scientific">Penicillium cf. viridicatum</name>
    <dbReference type="NCBI Taxonomy" id="2972119"/>
    <lineage>
        <taxon>Eukaryota</taxon>
        <taxon>Fungi</taxon>
        <taxon>Dikarya</taxon>
        <taxon>Ascomycota</taxon>
        <taxon>Pezizomycotina</taxon>
        <taxon>Eurotiomycetes</taxon>
        <taxon>Eurotiomycetidae</taxon>
        <taxon>Eurotiales</taxon>
        <taxon>Aspergillaceae</taxon>
        <taxon>Penicillium</taxon>
    </lineage>
</organism>
<dbReference type="PRINTS" id="PR00755">
    <property type="entry name" value="AFLATOXINBRP"/>
</dbReference>
<dbReference type="CDD" id="cd00067">
    <property type="entry name" value="GAL4"/>
    <property type="match status" value="1"/>
</dbReference>
<evidence type="ECO:0000259" key="6">
    <source>
        <dbReference type="PROSITE" id="PS50048"/>
    </source>
</evidence>
<dbReference type="SMART" id="SM00066">
    <property type="entry name" value="GAL4"/>
    <property type="match status" value="1"/>
</dbReference>
<dbReference type="GO" id="GO:0000981">
    <property type="term" value="F:DNA-binding transcription factor activity, RNA polymerase II-specific"/>
    <property type="evidence" value="ECO:0007669"/>
    <property type="project" value="InterPro"/>
</dbReference>
<protein>
    <recommendedName>
        <fullName evidence="6">Zn(2)-C6 fungal-type domain-containing protein</fullName>
    </recommendedName>
</protein>
<evidence type="ECO:0000256" key="1">
    <source>
        <dbReference type="ARBA" id="ARBA00023015"/>
    </source>
</evidence>
<dbReference type="PANTHER" id="PTHR47657:SF3">
    <property type="entry name" value="ORSELLINIC ACID_F9775 BIOSYNTHESIS CLUSTER PROTEIN D-RELATED"/>
    <property type="match status" value="1"/>
</dbReference>
<feature type="compositionally biased region" description="Basic and acidic residues" evidence="5">
    <location>
        <begin position="103"/>
        <end position="112"/>
    </location>
</feature>
<feature type="domain" description="Zn(2)-C6 fungal-type" evidence="6">
    <location>
        <begin position="18"/>
        <end position="48"/>
    </location>
</feature>
<dbReference type="PANTHER" id="PTHR47657">
    <property type="entry name" value="STEROL REGULATORY ELEMENT-BINDING PROTEIN ECM22"/>
    <property type="match status" value="1"/>
</dbReference>
<keyword evidence="3" id="KW-0804">Transcription</keyword>
<proteinExistence type="predicted"/>
<dbReference type="Proteomes" id="UP001150942">
    <property type="component" value="Unassembled WGS sequence"/>
</dbReference>
<evidence type="ECO:0000256" key="3">
    <source>
        <dbReference type="ARBA" id="ARBA00023163"/>
    </source>
</evidence>
<dbReference type="InterPro" id="IPR052400">
    <property type="entry name" value="Zn2-C6_fungal_TF"/>
</dbReference>
<evidence type="ECO:0000256" key="2">
    <source>
        <dbReference type="ARBA" id="ARBA00023125"/>
    </source>
</evidence>
<dbReference type="EMBL" id="JAPQKQ010000009">
    <property type="protein sequence ID" value="KAJ5182133.1"/>
    <property type="molecule type" value="Genomic_DNA"/>
</dbReference>
<keyword evidence="2" id="KW-0238">DNA-binding</keyword>
<dbReference type="OrthoDB" id="5226580at2759"/>
<reference evidence="7" key="2">
    <citation type="journal article" date="2023" name="IMA Fungus">
        <title>Comparative genomic study of the Penicillium genus elucidates a diverse pangenome and 15 lateral gene transfer events.</title>
        <authorList>
            <person name="Petersen C."/>
            <person name="Sorensen T."/>
            <person name="Nielsen M.R."/>
            <person name="Sondergaard T.E."/>
            <person name="Sorensen J.L."/>
            <person name="Fitzpatrick D.A."/>
            <person name="Frisvad J.C."/>
            <person name="Nielsen K.L."/>
        </authorList>
    </citation>
    <scope>NUCLEOTIDE SEQUENCE</scope>
    <source>
        <strain evidence="7">IBT 20477</strain>
    </source>
</reference>
<name>A0A9W9IPZ9_9EURO</name>
<evidence type="ECO:0000313" key="7">
    <source>
        <dbReference type="EMBL" id="KAJ5182133.1"/>
    </source>
</evidence>
<evidence type="ECO:0000313" key="8">
    <source>
        <dbReference type="Proteomes" id="UP001150942"/>
    </source>
</evidence>
<dbReference type="GO" id="GO:0003677">
    <property type="term" value="F:DNA binding"/>
    <property type="evidence" value="ECO:0007669"/>
    <property type="project" value="UniProtKB-KW"/>
</dbReference>
<dbReference type="Gene3D" id="4.10.240.10">
    <property type="entry name" value="Zn(2)-C6 fungal-type DNA-binding domain"/>
    <property type="match status" value="1"/>
</dbReference>
<dbReference type="InterPro" id="IPR036864">
    <property type="entry name" value="Zn2-C6_fun-type_DNA-bd_sf"/>
</dbReference>
<feature type="non-terminal residue" evidence="7">
    <location>
        <position position="1"/>
    </location>
</feature>
<dbReference type="GO" id="GO:0008270">
    <property type="term" value="F:zinc ion binding"/>
    <property type="evidence" value="ECO:0007669"/>
    <property type="project" value="InterPro"/>
</dbReference>
<evidence type="ECO:0000256" key="5">
    <source>
        <dbReference type="SAM" id="MobiDB-lite"/>
    </source>
</evidence>
<dbReference type="PROSITE" id="PS50048">
    <property type="entry name" value="ZN2_CY6_FUNGAL_2"/>
    <property type="match status" value="1"/>
</dbReference>
<keyword evidence="4" id="KW-0539">Nucleus</keyword>
<dbReference type="Pfam" id="PF00172">
    <property type="entry name" value="Zn_clus"/>
    <property type="match status" value="1"/>
</dbReference>